<dbReference type="Pfam" id="PF01344">
    <property type="entry name" value="Kelch_1"/>
    <property type="match status" value="1"/>
</dbReference>
<dbReference type="EMBL" id="KB300540">
    <property type="protein sequence ID" value="ELU06556.1"/>
    <property type="molecule type" value="Genomic_DNA"/>
</dbReference>
<dbReference type="PANTHER" id="PTHR46260:SF3">
    <property type="entry name" value="RING-TYPE DOMAIN-CONTAINING PROTEIN"/>
    <property type="match status" value="1"/>
</dbReference>
<dbReference type="OMA" id="DFETNTW"/>
<dbReference type="Gene3D" id="2.120.10.80">
    <property type="entry name" value="Kelch-type beta propeller"/>
    <property type="match status" value="1"/>
</dbReference>
<dbReference type="InterPro" id="IPR051746">
    <property type="entry name" value="Kelch_domain_containing_8"/>
</dbReference>
<dbReference type="STRING" id="283909.R7UT64"/>
<dbReference type="OrthoDB" id="8185403at2759"/>
<reference evidence="4" key="3">
    <citation type="submission" date="2015-06" db="UniProtKB">
        <authorList>
            <consortium name="EnsemblMetazoa"/>
        </authorList>
    </citation>
    <scope>IDENTIFICATION</scope>
</reference>
<dbReference type="PANTHER" id="PTHR46260">
    <property type="entry name" value="RING-TYPE DOMAIN-CONTAINING PROTEIN"/>
    <property type="match status" value="1"/>
</dbReference>
<evidence type="ECO:0000256" key="1">
    <source>
        <dbReference type="ARBA" id="ARBA00022441"/>
    </source>
</evidence>
<reference evidence="3 5" key="2">
    <citation type="journal article" date="2013" name="Nature">
        <title>Insights into bilaterian evolution from three spiralian genomes.</title>
        <authorList>
            <person name="Simakov O."/>
            <person name="Marletaz F."/>
            <person name="Cho S.J."/>
            <person name="Edsinger-Gonzales E."/>
            <person name="Havlak P."/>
            <person name="Hellsten U."/>
            <person name="Kuo D.H."/>
            <person name="Larsson T."/>
            <person name="Lv J."/>
            <person name="Arendt D."/>
            <person name="Savage R."/>
            <person name="Osoegawa K."/>
            <person name="de Jong P."/>
            <person name="Grimwood J."/>
            <person name="Chapman J.A."/>
            <person name="Shapiro H."/>
            <person name="Aerts A."/>
            <person name="Otillar R.P."/>
            <person name="Terry A.Y."/>
            <person name="Boore J.L."/>
            <person name="Grigoriev I.V."/>
            <person name="Lindberg D.R."/>
            <person name="Seaver E.C."/>
            <person name="Weisblat D.A."/>
            <person name="Putnam N.H."/>
            <person name="Rokhsar D.S."/>
        </authorList>
    </citation>
    <scope>NUCLEOTIDE SEQUENCE</scope>
    <source>
        <strain evidence="3 5">I ESC-2004</strain>
    </source>
</reference>
<dbReference type="SUPFAM" id="SSF117281">
    <property type="entry name" value="Kelch motif"/>
    <property type="match status" value="1"/>
</dbReference>
<dbReference type="InterPro" id="IPR015915">
    <property type="entry name" value="Kelch-typ_b-propeller"/>
</dbReference>
<evidence type="ECO:0000313" key="5">
    <source>
        <dbReference type="Proteomes" id="UP000014760"/>
    </source>
</evidence>
<organism evidence="3">
    <name type="scientific">Capitella teleta</name>
    <name type="common">Polychaete worm</name>
    <dbReference type="NCBI Taxonomy" id="283909"/>
    <lineage>
        <taxon>Eukaryota</taxon>
        <taxon>Metazoa</taxon>
        <taxon>Spiralia</taxon>
        <taxon>Lophotrochozoa</taxon>
        <taxon>Annelida</taxon>
        <taxon>Polychaeta</taxon>
        <taxon>Sedentaria</taxon>
        <taxon>Scolecida</taxon>
        <taxon>Capitellidae</taxon>
        <taxon>Capitella</taxon>
    </lineage>
</organism>
<dbReference type="EnsemblMetazoa" id="CapteT79643">
    <property type="protein sequence ID" value="CapteP79643"/>
    <property type="gene ID" value="CapteG79643"/>
</dbReference>
<feature type="non-terminal residue" evidence="3">
    <location>
        <position position="1"/>
    </location>
</feature>
<protein>
    <submittedName>
        <fullName evidence="3 4">Uncharacterized protein</fullName>
    </submittedName>
</protein>
<dbReference type="AlphaFoldDB" id="R7UT64"/>
<reference evidence="5" key="1">
    <citation type="submission" date="2012-12" db="EMBL/GenBank/DDBJ databases">
        <authorList>
            <person name="Hellsten U."/>
            <person name="Grimwood J."/>
            <person name="Chapman J.A."/>
            <person name="Shapiro H."/>
            <person name="Aerts A."/>
            <person name="Otillar R.P."/>
            <person name="Terry A.Y."/>
            <person name="Boore J.L."/>
            <person name="Simakov O."/>
            <person name="Marletaz F."/>
            <person name="Cho S.-J."/>
            <person name="Edsinger-Gonzales E."/>
            <person name="Havlak P."/>
            <person name="Kuo D.-H."/>
            <person name="Larsson T."/>
            <person name="Lv J."/>
            <person name="Arendt D."/>
            <person name="Savage R."/>
            <person name="Osoegawa K."/>
            <person name="de Jong P."/>
            <person name="Lindberg D.R."/>
            <person name="Seaver E.C."/>
            <person name="Weisblat D.A."/>
            <person name="Putnam N.H."/>
            <person name="Grigoriev I.V."/>
            <person name="Rokhsar D.S."/>
        </authorList>
    </citation>
    <scope>NUCLEOTIDE SEQUENCE</scope>
    <source>
        <strain evidence="5">I ESC-2004</strain>
    </source>
</reference>
<dbReference type="EMBL" id="AMQN01022728">
    <property type="status" value="NOT_ANNOTATED_CDS"/>
    <property type="molecule type" value="Genomic_DNA"/>
</dbReference>
<sequence>VQTDQWKTLPPMSIGRHDHSSIYHKDHLYIVGGCGEDDNRLVIVESLDMNTLQWSHLPPLPHPLYDTCVVFFSNNLFVLGGI</sequence>
<keyword evidence="2" id="KW-0677">Repeat</keyword>
<proteinExistence type="predicted"/>
<dbReference type="InterPro" id="IPR006652">
    <property type="entry name" value="Kelch_1"/>
</dbReference>
<name>R7UT64_CAPTE</name>
<keyword evidence="5" id="KW-1185">Reference proteome</keyword>
<dbReference type="Proteomes" id="UP000014760">
    <property type="component" value="Unassembled WGS sequence"/>
</dbReference>
<gene>
    <name evidence="3" type="ORF">CAPTEDRAFT_79643</name>
</gene>
<evidence type="ECO:0000313" key="4">
    <source>
        <dbReference type="EnsemblMetazoa" id="CapteP79643"/>
    </source>
</evidence>
<dbReference type="HOGENOM" id="CLU_081083_1_0_1"/>
<accession>R7UT64</accession>
<feature type="non-terminal residue" evidence="3">
    <location>
        <position position="82"/>
    </location>
</feature>
<keyword evidence="1" id="KW-0880">Kelch repeat</keyword>
<dbReference type="SMART" id="SM00612">
    <property type="entry name" value="Kelch"/>
    <property type="match status" value="1"/>
</dbReference>
<evidence type="ECO:0000256" key="2">
    <source>
        <dbReference type="ARBA" id="ARBA00022737"/>
    </source>
</evidence>
<evidence type="ECO:0000313" key="3">
    <source>
        <dbReference type="EMBL" id="ELU06556.1"/>
    </source>
</evidence>